<evidence type="ECO:0000313" key="2">
    <source>
        <dbReference type="Proteomes" id="UP000078290"/>
    </source>
</evidence>
<evidence type="ECO:0000313" key="1">
    <source>
        <dbReference type="EMBL" id="OAT71294.1"/>
    </source>
</evidence>
<name>A0A1B7KMH8_PARTM</name>
<reference evidence="2" key="1">
    <citation type="submission" date="2016-05" db="EMBL/GenBank/DDBJ databases">
        <authorList>
            <person name="Wang W."/>
            <person name="Zhu L."/>
        </authorList>
    </citation>
    <scope>NUCLEOTIDE SEQUENCE [LARGE SCALE GENOMIC DNA]</scope>
    <source>
        <strain evidence="2">W-2</strain>
    </source>
</reference>
<gene>
    <name evidence="1" type="ORF">A7K69_14480</name>
</gene>
<dbReference type="EMBL" id="LXMA01000043">
    <property type="protein sequence ID" value="OAT71294.1"/>
    <property type="molecule type" value="Genomic_DNA"/>
</dbReference>
<dbReference type="Proteomes" id="UP000078290">
    <property type="component" value="Unassembled WGS sequence"/>
</dbReference>
<dbReference type="RefSeq" id="WP_064553251.1">
    <property type="nucleotide sequence ID" value="NZ_LXMA01000043.1"/>
</dbReference>
<organism evidence="1 2">
    <name type="scientific">Parageobacillus thermoglucosidasius</name>
    <name type="common">Geobacillus thermoglucosidasius</name>
    <dbReference type="NCBI Taxonomy" id="1426"/>
    <lineage>
        <taxon>Bacteria</taxon>
        <taxon>Bacillati</taxon>
        <taxon>Bacillota</taxon>
        <taxon>Bacilli</taxon>
        <taxon>Bacillales</taxon>
        <taxon>Anoxybacillaceae</taxon>
        <taxon>Parageobacillus</taxon>
    </lineage>
</organism>
<protein>
    <submittedName>
        <fullName evidence="1">Uncharacterized protein</fullName>
    </submittedName>
</protein>
<sequence>MRDYAFNEASAKCPYQRVSSGYEYGVVACEHESNMTCACIRRRCPILDQVLGVLFEEITFEQAMELMCEESETVWFSHHLKPDLKVAFEPTDTLKRLGSVYDDDGFRFRISDLRRGKWFKATQ</sequence>
<accession>A0A1B7KMH8</accession>
<proteinExistence type="predicted"/>
<comment type="caution">
    <text evidence="1">The sequence shown here is derived from an EMBL/GenBank/DDBJ whole genome shotgun (WGS) entry which is preliminary data.</text>
</comment>
<dbReference type="AlphaFoldDB" id="A0A1B7KMH8"/>